<reference evidence="1" key="1">
    <citation type="submission" date="2014-11" db="EMBL/GenBank/DDBJ databases">
        <authorList>
            <person name="Amaro Gonzalez C."/>
        </authorList>
    </citation>
    <scope>NUCLEOTIDE SEQUENCE</scope>
</reference>
<name>A0A0E9REN4_ANGAN</name>
<dbReference type="AlphaFoldDB" id="A0A0E9REN4"/>
<protein>
    <submittedName>
        <fullName evidence="1">Uncharacterized protein</fullName>
    </submittedName>
</protein>
<sequence>MLIESPKRIYTPDCIFLTDMNRNASRQHFFPHC</sequence>
<dbReference type="EMBL" id="GBXM01081335">
    <property type="protein sequence ID" value="JAH27242.1"/>
    <property type="molecule type" value="Transcribed_RNA"/>
</dbReference>
<accession>A0A0E9REN4</accession>
<reference evidence="1" key="2">
    <citation type="journal article" date="2015" name="Fish Shellfish Immunol.">
        <title>Early steps in the European eel (Anguilla anguilla)-Vibrio vulnificus interaction in the gills: Role of the RtxA13 toxin.</title>
        <authorList>
            <person name="Callol A."/>
            <person name="Pajuelo D."/>
            <person name="Ebbesson L."/>
            <person name="Teles M."/>
            <person name="MacKenzie S."/>
            <person name="Amaro C."/>
        </authorList>
    </citation>
    <scope>NUCLEOTIDE SEQUENCE</scope>
</reference>
<evidence type="ECO:0000313" key="1">
    <source>
        <dbReference type="EMBL" id="JAH27242.1"/>
    </source>
</evidence>
<proteinExistence type="predicted"/>
<organism evidence="1">
    <name type="scientific">Anguilla anguilla</name>
    <name type="common">European freshwater eel</name>
    <name type="synonym">Muraena anguilla</name>
    <dbReference type="NCBI Taxonomy" id="7936"/>
    <lineage>
        <taxon>Eukaryota</taxon>
        <taxon>Metazoa</taxon>
        <taxon>Chordata</taxon>
        <taxon>Craniata</taxon>
        <taxon>Vertebrata</taxon>
        <taxon>Euteleostomi</taxon>
        <taxon>Actinopterygii</taxon>
        <taxon>Neopterygii</taxon>
        <taxon>Teleostei</taxon>
        <taxon>Anguilliformes</taxon>
        <taxon>Anguillidae</taxon>
        <taxon>Anguilla</taxon>
    </lineage>
</organism>